<dbReference type="EMBL" id="CP046522">
    <property type="protein sequence ID" value="QGU96082.1"/>
    <property type="molecule type" value="Genomic_DNA"/>
</dbReference>
<dbReference type="AlphaFoldDB" id="A0A6I6EQS2"/>
<dbReference type="InterPro" id="IPR007358">
    <property type="entry name" value="Nucleoid_associated_NdpA"/>
</dbReference>
<keyword evidence="2" id="KW-1185">Reference proteome</keyword>
<name>A0A6I6EQS2_9CLOT</name>
<proteinExistence type="predicted"/>
<gene>
    <name evidence="1" type="ORF">GOM49_14160</name>
</gene>
<accession>A0A6I6EQS2</accession>
<sequence>MEYINEININEAVVHVLDNNSDEPILNEYKLDLNEEIYKFVFKHVQMCLKDEELKYAVFNKERNIVKEISQEFLNGENDFLEVSKELARQMFILMRSKGSIASCDLMVISISTEYGPLLGIMKMDYIKNYVHTIEFVEDKIGINIVPQYTGLPASSQRIQKCAFIKPLREENTFDLMVIDKQTKNKDSEEYGSNYFIGNYLGCSVIDNERDMTKSFVQSAEKWTRTNLKENAEAQEAIRTTIKKKLKEEEEVDVKQIAEDLFGAETAIKESFVNFIQEEGGVEKVAVDKEWIDKKFKRIRLKIDKDIDLYINEETYHDNSKFEIKRNGDGTINMTIKHISNYVEK</sequence>
<organism evidence="1 2">
    <name type="scientific">Clostridium bovifaecis</name>
    <dbReference type="NCBI Taxonomy" id="2184719"/>
    <lineage>
        <taxon>Bacteria</taxon>
        <taxon>Bacillati</taxon>
        <taxon>Bacillota</taxon>
        <taxon>Clostridia</taxon>
        <taxon>Eubacteriales</taxon>
        <taxon>Clostridiaceae</taxon>
        <taxon>Clostridium</taxon>
    </lineage>
</organism>
<evidence type="ECO:0000313" key="1">
    <source>
        <dbReference type="EMBL" id="QGU96082.1"/>
    </source>
</evidence>
<reference evidence="1 2" key="1">
    <citation type="submission" date="2019-12" db="EMBL/GenBank/DDBJ databases">
        <title>Genome sequenceing of Clostridium bovifaecis.</title>
        <authorList>
            <person name="Yao Y."/>
        </authorList>
    </citation>
    <scope>NUCLEOTIDE SEQUENCE [LARGE SCALE GENOMIC DNA]</scope>
    <source>
        <strain evidence="1 2">BXX</strain>
    </source>
</reference>
<dbReference type="GO" id="GO:0009295">
    <property type="term" value="C:nucleoid"/>
    <property type="evidence" value="ECO:0007669"/>
    <property type="project" value="InterPro"/>
</dbReference>
<protein>
    <submittedName>
        <fullName evidence="1">Nucleoid-associated protein</fullName>
    </submittedName>
</protein>
<dbReference type="Pfam" id="PF04245">
    <property type="entry name" value="NA37"/>
    <property type="match status" value="1"/>
</dbReference>
<dbReference type="Proteomes" id="UP000422764">
    <property type="component" value="Chromosome"/>
</dbReference>
<evidence type="ECO:0000313" key="2">
    <source>
        <dbReference type="Proteomes" id="UP000422764"/>
    </source>
</evidence>